<evidence type="ECO:0000256" key="3">
    <source>
        <dbReference type="ARBA" id="ARBA00022692"/>
    </source>
</evidence>
<sequence length="413" mass="41803">MTSVTTTCSPDIVDRTTYREVLARPLFRLLFVTRTLAVVADSLRITTLSVLIYTTTGSPLLGALAFGVGFAPQLLGTLLLGALADRGRPRPLIIAGYLLPALAAAAPALVRLPTAATLALIGAVSCLTPVFGAASSRLIAAELTGDAYVLGRSLGNLASSGGQLLGLAGAGLAVTALGARGALLVSGAGYLLAALLIRLRLPALSAPPAATEGAPVLRHSWTGNRALLADRTVRRLLLAQWLPPAFAAGAEGLVVAYVGERGLSPGFTALLLGALPVGMLIGDLVVGRLLRPVRRERLVAPLVGVLGLPLLGFALHPGAGQGALLLTVAGAGFSYALGVQRGFLTAVPGDRQGQAFGLLSAGMMTLQGLGPALFGGLAQLTTAADAMACAGGAVLLAAGWIWRCVSDSLVQVD</sequence>
<evidence type="ECO:0000256" key="5">
    <source>
        <dbReference type="ARBA" id="ARBA00023136"/>
    </source>
</evidence>
<protein>
    <submittedName>
        <fullName evidence="7">Putative MFS family arabinose efflux permease</fullName>
    </submittedName>
</protein>
<feature type="transmembrane region" description="Helical" evidence="6">
    <location>
        <begin position="241"/>
        <end position="259"/>
    </location>
</feature>
<keyword evidence="3 6" id="KW-0812">Transmembrane</keyword>
<feature type="transmembrane region" description="Helical" evidence="6">
    <location>
        <begin position="60"/>
        <end position="80"/>
    </location>
</feature>
<feature type="transmembrane region" description="Helical" evidence="6">
    <location>
        <begin position="181"/>
        <end position="199"/>
    </location>
</feature>
<dbReference type="RefSeq" id="WP_184939659.1">
    <property type="nucleotide sequence ID" value="NZ_JACHJV010000001.1"/>
</dbReference>
<dbReference type="SUPFAM" id="SSF103473">
    <property type="entry name" value="MFS general substrate transporter"/>
    <property type="match status" value="1"/>
</dbReference>
<comment type="subcellular location">
    <subcellularLocation>
        <location evidence="1">Cell membrane</location>
        <topology evidence="1">Multi-pass membrane protein</topology>
    </subcellularLocation>
</comment>
<feature type="transmembrane region" description="Helical" evidence="6">
    <location>
        <begin position="322"/>
        <end position="344"/>
    </location>
</feature>
<evidence type="ECO:0000256" key="6">
    <source>
        <dbReference type="SAM" id="Phobius"/>
    </source>
</evidence>
<evidence type="ECO:0000256" key="4">
    <source>
        <dbReference type="ARBA" id="ARBA00022989"/>
    </source>
</evidence>
<dbReference type="PANTHER" id="PTHR23513:SF11">
    <property type="entry name" value="STAPHYLOFERRIN A TRANSPORTER"/>
    <property type="match status" value="1"/>
</dbReference>
<reference evidence="7 8" key="1">
    <citation type="submission" date="2020-08" db="EMBL/GenBank/DDBJ databases">
        <title>Sequencing the genomes of 1000 actinobacteria strains.</title>
        <authorList>
            <person name="Klenk H.-P."/>
        </authorList>
    </citation>
    <scope>NUCLEOTIDE SEQUENCE [LARGE SCALE GENOMIC DNA]</scope>
    <source>
        <strain evidence="7 8">DSM 41654</strain>
    </source>
</reference>
<dbReference type="PANTHER" id="PTHR23513">
    <property type="entry name" value="INTEGRAL MEMBRANE EFFLUX PROTEIN-RELATED"/>
    <property type="match status" value="1"/>
</dbReference>
<evidence type="ECO:0000256" key="1">
    <source>
        <dbReference type="ARBA" id="ARBA00004651"/>
    </source>
</evidence>
<name>A0A7W7R6X4_KITKI</name>
<feature type="transmembrane region" description="Helical" evidence="6">
    <location>
        <begin position="356"/>
        <end position="377"/>
    </location>
</feature>
<evidence type="ECO:0000313" key="8">
    <source>
        <dbReference type="Proteomes" id="UP000540506"/>
    </source>
</evidence>
<feature type="transmembrane region" description="Helical" evidence="6">
    <location>
        <begin position="298"/>
        <end position="316"/>
    </location>
</feature>
<dbReference type="GO" id="GO:0005886">
    <property type="term" value="C:plasma membrane"/>
    <property type="evidence" value="ECO:0007669"/>
    <property type="project" value="UniProtKB-SubCell"/>
</dbReference>
<proteinExistence type="predicted"/>
<feature type="transmembrane region" description="Helical" evidence="6">
    <location>
        <begin position="265"/>
        <end position="286"/>
    </location>
</feature>
<keyword evidence="5 6" id="KW-0472">Membrane</keyword>
<comment type="caution">
    <text evidence="7">The sequence shown here is derived from an EMBL/GenBank/DDBJ whole genome shotgun (WGS) entry which is preliminary data.</text>
</comment>
<dbReference type="AlphaFoldDB" id="A0A7W7R6X4"/>
<keyword evidence="2" id="KW-1003">Cell membrane</keyword>
<dbReference type="Proteomes" id="UP000540506">
    <property type="component" value="Unassembled WGS sequence"/>
</dbReference>
<gene>
    <name evidence="7" type="ORF">FHR34_005428</name>
</gene>
<feature type="transmembrane region" description="Helical" evidence="6">
    <location>
        <begin position="383"/>
        <end position="402"/>
    </location>
</feature>
<feature type="transmembrane region" description="Helical" evidence="6">
    <location>
        <begin position="116"/>
        <end position="134"/>
    </location>
</feature>
<dbReference type="Gene3D" id="1.20.1250.20">
    <property type="entry name" value="MFS general substrate transporter like domains"/>
    <property type="match status" value="1"/>
</dbReference>
<keyword evidence="4 6" id="KW-1133">Transmembrane helix</keyword>
<dbReference type="Pfam" id="PF07690">
    <property type="entry name" value="MFS_1"/>
    <property type="match status" value="1"/>
</dbReference>
<dbReference type="InterPro" id="IPR036259">
    <property type="entry name" value="MFS_trans_sf"/>
</dbReference>
<keyword evidence="8" id="KW-1185">Reference proteome</keyword>
<dbReference type="EMBL" id="JACHJV010000001">
    <property type="protein sequence ID" value="MBB4926435.1"/>
    <property type="molecule type" value="Genomic_DNA"/>
</dbReference>
<dbReference type="InterPro" id="IPR011701">
    <property type="entry name" value="MFS"/>
</dbReference>
<feature type="transmembrane region" description="Helical" evidence="6">
    <location>
        <begin position="92"/>
        <end position="110"/>
    </location>
</feature>
<organism evidence="7 8">
    <name type="scientific">Kitasatospora kifunensis</name>
    <name type="common">Streptomyces kifunensis</name>
    <dbReference type="NCBI Taxonomy" id="58351"/>
    <lineage>
        <taxon>Bacteria</taxon>
        <taxon>Bacillati</taxon>
        <taxon>Actinomycetota</taxon>
        <taxon>Actinomycetes</taxon>
        <taxon>Kitasatosporales</taxon>
        <taxon>Streptomycetaceae</taxon>
        <taxon>Kitasatospora</taxon>
    </lineage>
</organism>
<evidence type="ECO:0000313" key="7">
    <source>
        <dbReference type="EMBL" id="MBB4926435.1"/>
    </source>
</evidence>
<accession>A0A7W7R6X4</accession>
<evidence type="ECO:0000256" key="2">
    <source>
        <dbReference type="ARBA" id="ARBA00022475"/>
    </source>
</evidence>
<dbReference type="GO" id="GO:0022857">
    <property type="term" value="F:transmembrane transporter activity"/>
    <property type="evidence" value="ECO:0007669"/>
    <property type="project" value="InterPro"/>
</dbReference>